<accession>A0A562Q6V0</accession>
<dbReference type="OrthoDB" id="7346546at2"/>
<name>A0A562Q6V0_9PSED</name>
<feature type="region of interest" description="Disordered" evidence="1">
    <location>
        <begin position="157"/>
        <end position="178"/>
    </location>
</feature>
<evidence type="ECO:0000313" key="3">
    <source>
        <dbReference type="EMBL" id="TWI52438.1"/>
    </source>
</evidence>
<organism evidence="3 4">
    <name type="scientific">Pseudomonas duriflava</name>
    <dbReference type="NCBI Taxonomy" id="459528"/>
    <lineage>
        <taxon>Bacteria</taxon>
        <taxon>Pseudomonadati</taxon>
        <taxon>Pseudomonadota</taxon>
        <taxon>Gammaproteobacteria</taxon>
        <taxon>Pseudomonadales</taxon>
        <taxon>Pseudomonadaceae</taxon>
        <taxon>Pseudomonas</taxon>
    </lineage>
</organism>
<dbReference type="AlphaFoldDB" id="A0A562Q6V0"/>
<evidence type="ECO:0000256" key="2">
    <source>
        <dbReference type="SAM" id="SignalP"/>
    </source>
</evidence>
<dbReference type="Pfam" id="PF10986">
    <property type="entry name" value="ZrgA"/>
    <property type="match status" value="1"/>
</dbReference>
<dbReference type="EMBL" id="VLKY01000012">
    <property type="protein sequence ID" value="TWI52438.1"/>
    <property type="molecule type" value="Genomic_DNA"/>
</dbReference>
<gene>
    <name evidence="3" type="ORF">IQ22_03583</name>
</gene>
<proteinExistence type="predicted"/>
<dbReference type="Proteomes" id="UP000316905">
    <property type="component" value="Unassembled WGS sequence"/>
</dbReference>
<feature type="signal peptide" evidence="2">
    <location>
        <begin position="1"/>
        <end position="20"/>
    </location>
</feature>
<dbReference type="RefSeq" id="WP_145144334.1">
    <property type="nucleotide sequence ID" value="NZ_VLKY01000012.1"/>
</dbReference>
<keyword evidence="2" id="KW-0732">Signal</keyword>
<evidence type="ECO:0000256" key="1">
    <source>
        <dbReference type="SAM" id="MobiDB-lite"/>
    </source>
</evidence>
<reference evidence="3 4" key="1">
    <citation type="journal article" date="2015" name="Stand. Genomic Sci.">
        <title>Genomic Encyclopedia of Bacterial and Archaeal Type Strains, Phase III: the genomes of soil and plant-associated and newly described type strains.</title>
        <authorList>
            <person name="Whitman W.B."/>
            <person name="Woyke T."/>
            <person name="Klenk H.P."/>
            <person name="Zhou Y."/>
            <person name="Lilburn T.G."/>
            <person name="Beck B.J."/>
            <person name="De Vos P."/>
            <person name="Vandamme P."/>
            <person name="Eisen J.A."/>
            <person name="Garrity G."/>
            <person name="Hugenholtz P."/>
            <person name="Kyrpides N.C."/>
        </authorList>
    </citation>
    <scope>NUCLEOTIDE SEQUENCE [LARGE SCALE GENOMIC DNA]</scope>
    <source>
        <strain evidence="3 4">CGMCC 1.6858</strain>
    </source>
</reference>
<evidence type="ECO:0000313" key="4">
    <source>
        <dbReference type="Proteomes" id="UP000316905"/>
    </source>
</evidence>
<keyword evidence="4" id="KW-1185">Reference proteome</keyword>
<feature type="chain" id="PRO_5021818637" evidence="2">
    <location>
        <begin position="21"/>
        <end position="178"/>
    </location>
</feature>
<dbReference type="InterPro" id="IPR021253">
    <property type="entry name" value="ZrgA-like"/>
</dbReference>
<protein>
    <submittedName>
        <fullName evidence="3">Uncharacterized protein DUF2796</fullName>
    </submittedName>
</protein>
<comment type="caution">
    <text evidence="3">The sequence shown here is derived from an EMBL/GenBank/DDBJ whole genome shotgun (WGS) entry which is preliminary data.</text>
</comment>
<sequence>MHLRLLALPFILLPLAHAFAADDHAHGSLDAHEHGVAQLNVALEEQSLELELHSPAMNIVGFEHAAQSAQDKLTVEKAKQQLQDPLVLFKIPTAAGCKTANVDLDSPLFAADGDHDHKHSDIEADYELTCAHPEALTVLDLSGLFTHFSATHRVQAQAVTPHGQKGAELTPDASRLEL</sequence>